<reference evidence="2 3" key="1">
    <citation type="journal article" date="2021" name="BMC Genomics">
        <title>Telomere-to-telomere genome assembly of asparaginase-producing Trichoderma simmonsii.</title>
        <authorList>
            <person name="Chung D."/>
            <person name="Kwon Y.M."/>
            <person name="Yang Y."/>
        </authorList>
    </citation>
    <scope>NUCLEOTIDE SEQUENCE [LARGE SCALE GENOMIC DNA]</scope>
    <source>
        <strain evidence="2 3">GH-Sj1</strain>
    </source>
</reference>
<proteinExistence type="predicted"/>
<protein>
    <submittedName>
        <fullName evidence="2">APH domain-containing protein</fullName>
    </submittedName>
</protein>
<dbReference type="SUPFAM" id="SSF56112">
    <property type="entry name" value="Protein kinase-like (PK-like)"/>
    <property type="match status" value="1"/>
</dbReference>
<dbReference type="InterPro" id="IPR011009">
    <property type="entry name" value="Kinase-like_dom_sf"/>
</dbReference>
<dbReference type="EMBL" id="CP075868">
    <property type="protein sequence ID" value="QYT02282.1"/>
    <property type="molecule type" value="Genomic_DNA"/>
</dbReference>
<dbReference type="Gene3D" id="3.90.1200.10">
    <property type="match status" value="1"/>
</dbReference>
<organism evidence="2 3">
    <name type="scientific">Trichoderma simmonsii</name>
    <dbReference type="NCBI Taxonomy" id="1491479"/>
    <lineage>
        <taxon>Eukaryota</taxon>
        <taxon>Fungi</taxon>
        <taxon>Dikarya</taxon>
        <taxon>Ascomycota</taxon>
        <taxon>Pezizomycotina</taxon>
        <taxon>Sordariomycetes</taxon>
        <taxon>Hypocreomycetidae</taxon>
        <taxon>Hypocreales</taxon>
        <taxon>Hypocreaceae</taxon>
        <taxon>Trichoderma</taxon>
    </lineage>
</organism>
<gene>
    <name evidence="2" type="ORF">H0G86_009288</name>
</gene>
<name>A0A8G0LHP4_9HYPO</name>
<keyword evidence="3" id="KW-1185">Reference proteome</keyword>
<accession>A0A8G0LHP4</accession>
<dbReference type="InterPro" id="IPR051678">
    <property type="entry name" value="AGP_Transferase"/>
</dbReference>
<dbReference type="Pfam" id="PF01636">
    <property type="entry name" value="APH"/>
    <property type="match status" value="1"/>
</dbReference>
<dbReference type="PANTHER" id="PTHR21310">
    <property type="entry name" value="AMINOGLYCOSIDE PHOSPHOTRANSFERASE-RELATED-RELATED"/>
    <property type="match status" value="1"/>
</dbReference>
<dbReference type="InterPro" id="IPR002575">
    <property type="entry name" value="Aminoglycoside_PTrfase"/>
</dbReference>
<sequence length="449" mass="50880">MSENLLTEDEGVKALLAYIFSGSAIGPMGDKGVGYSLLKSSLTSFSWSAALEDFDGPDTPVDRYLITIDRRTKKISTPEPIVLSETELADAILSATGQHLYSWARFTDGSLSISYKVTVEEDDNASYVIQLRHHGYVASMDSFMTLISRTIDPSVLPIPPVYPIPGEETHERTAGMGRQITQYIPGTMASSIYPQLSHKERLIFVQKIALAFSACWEIQLPEPRLIGELIASNVDGQITLRVGPDRHDGLGGPFDSVRGYLREHIKSSLIALEKQQGIEEYKDKYLHRIREIVNTRLQEIPAIVEKIPIVAMHTDMGPHNIIVSSEKPTEIQAIIDWEFLASAPYASHYRTIEMFSRKNALSQFGPEYECADELREAFWNTIPNWKQWNESEATQTFLEWFKFGLFMKAERRPEDLPNEERESYWAENIRVVEGMFDKYSPNLNEASNT</sequence>
<dbReference type="AlphaFoldDB" id="A0A8G0LHP4"/>
<evidence type="ECO:0000313" key="3">
    <source>
        <dbReference type="Proteomes" id="UP000826661"/>
    </source>
</evidence>
<evidence type="ECO:0000259" key="1">
    <source>
        <dbReference type="Pfam" id="PF01636"/>
    </source>
</evidence>
<evidence type="ECO:0000313" key="2">
    <source>
        <dbReference type="EMBL" id="QYT02282.1"/>
    </source>
</evidence>
<dbReference type="Proteomes" id="UP000826661">
    <property type="component" value="Chromosome V"/>
</dbReference>
<feature type="domain" description="Aminoglycoside phosphotransferase" evidence="1">
    <location>
        <begin position="117"/>
        <end position="344"/>
    </location>
</feature>
<dbReference type="PANTHER" id="PTHR21310:SF15">
    <property type="entry name" value="AMINOGLYCOSIDE PHOSPHOTRANSFERASE DOMAIN-CONTAINING PROTEIN"/>
    <property type="match status" value="1"/>
</dbReference>